<dbReference type="STRING" id="1810919.A0A3D8T3A1"/>
<dbReference type="RefSeq" id="XP_026608220.1">
    <property type="nucleotide sequence ID" value="XM_026742375.1"/>
</dbReference>
<comment type="caution">
    <text evidence="2">The sequence shown here is derived from an EMBL/GenBank/DDBJ whole genome shotgun (WGS) entry which is preliminary data.</text>
</comment>
<evidence type="ECO:0000256" key="1">
    <source>
        <dbReference type="SAM" id="Phobius"/>
    </source>
</evidence>
<accession>A0A3D8T3A1</accession>
<dbReference type="OrthoDB" id="5376804at2759"/>
<feature type="transmembrane region" description="Helical" evidence="1">
    <location>
        <begin position="50"/>
        <end position="71"/>
    </location>
</feature>
<feature type="transmembrane region" description="Helical" evidence="1">
    <location>
        <begin position="536"/>
        <end position="559"/>
    </location>
</feature>
<dbReference type="PANTHER" id="PTHR35394:SF5">
    <property type="entry name" value="DUF3176 DOMAIN-CONTAINING PROTEIN"/>
    <property type="match status" value="1"/>
</dbReference>
<dbReference type="GeneID" id="38110729"/>
<sequence>MSCHSNSSATLANNPECELLPVTGTPPPPAPEPAKPQTPPGLLLRVLDTWFYEIIAMLFSISSMVTALVILKVYEGRAQPRFAYGLTLNALISLLATVCKSSLVYVVGECISQLKWVWFHRGKKKKALGGIQLFDSASRGPLGSLFVLMQHKGQSFVSIGALVIVLALAFDTFMQQVVRHPLREIESRQDSRAAANQSMGVIPDALADDTEKLIYTGLWAYDFEVRPTCPSENCTWSSFPSIEMCSHCEDYTDRASFGNWALPMVNISHNGTFTASFTIDLPEHKLPGNHSISVLAGGGAKRSIYLDFPHHILWQPYQYYDGRSTDRTVLGVKHPLTTISYANVVIPKRRVAVENDMLDLGQTFTLAKVTHCVLSPCLRTYDISITGGRPFINVSSPDWGERHSAPERRSTTCWKSSHSGTVFNWENVSYTGRVDFSELAFCTEGDYGLRHYFVDTRRQKNSSNGVVEWEAPAYRGPQLLSDIKTPVLDRVEALGLQPVMHNIAASFTRAALLANNASTTNYGTVYSYRVYVCVEWIWTVFPVALVVLGACFLVITILINKRQRLRLWKSSVLAVLFHGLDSMPETVGDDYFATASSMEQTAKGLEVRLETVDSRRGLILNRS</sequence>
<dbReference type="EMBL" id="PVWQ01000001">
    <property type="protein sequence ID" value="RDW93037.1"/>
    <property type="molecule type" value="Genomic_DNA"/>
</dbReference>
<keyword evidence="1" id="KW-0812">Transmembrane</keyword>
<keyword evidence="1" id="KW-0472">Membrane</keyword>
<organism evidence="2 3">
    <name type="scientific">Aspergillus mulundensis</name>
    <dbReference type="NCBI Taxonomy" id="1810919"/>
    <lineage>
        <taxon>Eukaryota</taxon>
        <taxon>Fungi</taxon>
        <taxon>Dikarya</taxon>
        <taxon>Ascomycota</taxon>
        <taxon>Pezizomycotina</taxon>
        <taxon>Eurotiomycetes</taxon>
        <taxon>Eurotiomycetidae</taxon>
        <taxon>Eurotiales</taxon>
        <taxon>Aspergillaceae</taxon>
        <taxon>Aspergillus</taxon>
        <taxon>Aspergillus subgen. Nidulantes</taxon>
    </lineage>
</organism>
<dbReference type="PANTHER" id="PTHR35394">
    <property type="entry name" value="DUF3176 DOMAIN-CONTAINING PROTEIN"/>
    <property type="match status" value="1"/>
</dbReference>
<gene>
    <name evidence="2" type="ORF">DSM5745_00359</name>
</gene>
<keyword evidence="3" id="KW-1185">Reference proteome</keyword>
<dbReference type="Pfam" id="PF11374">
    <property type="entry name" value="DUF3176"/>
    <property type="match status" value="1"/>
</dbReference>
<dbReference type="AlphaFoldDB" id="A0A3D8T3A1"/>
<reference evidence="2 3" key="1">
    <citation type="journal article" date="2018" name="IMA Fungus">
        <title>IMA Genome-F 9: Draft genome sequence of Annulohypoxylon stygium, Aspergillus mulundensis, Berkeleyomyces basicola (syn. Thielaviopsis basicola), Ceratocystis smalleyi, two Cercospora beticola strains, Coleophoma cylindrospora, Fusarium fracticaudum, Phialophora cf. hyalina, and Morchella septimelata.</title>
        <authorList>
            <person name="Wingfield B.D."/>
            <person name="Bills G.F."/>
            <person name="Dong Y."/>
            <person name="Huang W."/>
            <person name="Nel W.J."/>
            <person name="Swalarsk-Parry B.S."/>
            <person name="Vaghefi N."/>
            <person name="Wilken P.M."/>
            <person name="An Z."/>
            <person name="de Beer Z.W."/>
            <person name="De Vos L."/>
            <person name="Chen L."/>
            <person name="Duong T.A."/>
            <person name="Gao Y."/>
            <person name="Hammerbacher A."/>
            <person name="Kikkert J.R."/>
            <person name="Li Y."/>
            <person name="Li H."/>
            <person name="Li K."/>
            <person name="Li Q."/>
            <person name="Liu X."/>
            <person name="Ma X."/>
            <person name="Naidoo K."/>
            <person name="Pethybridge S.J."/>
            <person name="Sun J."/>
            <person name="Steenkamp E.T."/>
            <person name="van der Nest M.A."/>
            <person name="van Wyk S."/>
            <person name="Wingfield M.J."/>
            <person name="Xiong C."/>
            <person name="Yue Q."/>
            <person name="Zhang X."/>
        </authorList>
    </citation>
    <scope>NUCLEOTIDE SEQUENCE [LARGE SCALE GENOMIC DNA]</scope>
    <source>
        <strain evidence="2 3">DSM 5745</strain>
    </source>
</reference>
<evidence type="ECO:0000313" key="2">
    <source>
        <dbReference type="EMBL" id="RDW93037.1"/>
    </source>
</evidence>
<feature type="transmembrane region" description="Helical" evidence="1">
    <location>
        <begin position="156"/>
        <end position="174"/>
    </location>
</feature>
<evidence type="ECO:0000313" key="3">
    <source>
        <dbReference type="Proteomes" id="UP000256690"/>
    </source>
</evidence>
<dbReference type="InterPro" id="IPR021514">
    <property type="entry name" value="DUF3176"/>
</dbReference>
<protein>
    <submittedName>
        <fullName evidence="2">Uncharacterized protein</fullName>
    </submittedName>
</protein>
<name>A0A3D8T3A1_9EURO</name>
<keyword evidence="1" id="KW-1133">Transmembrane helix</keyword>
<proteinExistence type="predicted"/>
<dbReference type="Proteomes" id="UP000256690">
    <property type="component" value="Unassembled WGS sequence"/>
</dbReference>